<name>A0A7K1KM51_9BACT</name>
<reference evidence="2 3" key="1">
    <citation type="submission" date="2019-11" db="EMBL/GenBank/DDBJ databases">
        <title>Pseudodesulfovibrio alkaliphilus, sp. nov., an alkaliphilic sulfate-reducing bacteria from mud volcano of Taman peninsula, Russia.</title>
        <authorList>
            <person name="Frolova A."/>
            <person name="Merkel A.Y."/>
            <person name="Slobodkin A.I."/>
        </authorList>
    </citation>
    <scope>NUCLEOTIDE SEQUENCE [LARGE SCALE GENOMIC DNA]</scope>
    <source>
        <strain evidence="2 3">F-1</strain>
    </source>
</reference>
<gene>
    <name evidence="2" type="ORF">GKC30_05820</name>
</gene>
<accession>A0A7K1KM51</accession>
<proteinExistence type="predicted"/>
<dbReference type="Proteomes" id="UP000461162">
    <property type="component" value="Unassembled WGS sequence"/>
</dbReference>
<feature type="signal peptide" evidence="1">
    <location>
        <begin position="1"/>
        <end position="19"/>
    </location>
</feature>
<evidence type="ECO:0008006" key="4">
    <source>
        <dbReference type="Google" id="ProtNLM"/>
    </source>
</evidence>
<protein>
    <recommendedName>
        <fullName evidence="4">Lipoprotein</fullName>
    </recommendedName>
</protein>
<evidence type="ECO:0000313" key="2">
    <source>
        <dbReference type="EMBL" id="MUM77145.1"/>
    </source>
</evidence>
<organism evidence="2 3">
    <name type="scientific">Pseudodesulfovibrio alkaliphilus</name>
    <dbReference type="NCBI Taxonomy" id="2661613"/>
    <lineage>
        <taxon>Bacteria</taxon>
        <taxon>Pseudomonadati</taxon>
        <taxon>Thermodesulfobacteriota</taxon>
        <taxon>Desulfovibrionia</taxon>
        <taxon>Desulfovibrionales</taxon>
        <taxon>Desulfovibrionaceae</taxon>
    </lineage>
</organism>
<keyword evidence="3" id="KW-1185">Reference proteome</keyword>
<keyword evidence="1" id="KW-0732">Signal</keyword>
<comment type="caution">
    <text evidence="2">The sequence shown here is derived from an EMBL/GenBank/DDBJ whole genome shotgun (WGS) entry which is preliminary data.</text>
</comment>
<dbReference type="AlphaFoldDB" id="A0A7K1KM51"/>
<dbReference type="RefSeq" id="WP_155933001.1">
    <property type="nucleotide sequence ID" value="NZ_WODC01000003.1"/>
</dbReference>
<sequence>MTTRTALACLLALALWACAPDRDDAVGRYQAAANGIDIVLTLAENGRGTWSTDTDEIAFKWSTPKPGQLWLHTREGGVIQGRTEAGRLTIALPGVGDLVFQRR</sequence>
<dbReference type="EMBL" id="WODC01000003">
    <property type="protein sequence ID" value="MUM77145.1"/>
    <property type="molecule type" value="Genomic_DNA"/>
</dbReference>
<evidence type="ECO:0000256" key="1">
    <source>
        <dbReference type="SAM" id="SignalP"/>
    </source>
</evidence>
<evidence type="ECO:0000313" key="3">
    <source>
        <dbReference type="Proteomes" id="UP000461162"/>
    </source>
</evidence>
<feature type="chain" id="PRO_5029624409" description="Lipoprotein" evidence="1">
    <location>
        <begin position="20"/>
        <end position="103"/>
    </location>
</feature>